<gene>
    <name evidence="8" type="ORF">SAMN05518846_10790</name>
</gene>
<dbReference type="InterPro" id="IPR039425">
    <property type="entry name" value="RNA_pol_sigma-70-like"/>
</dbReference>
<dbReference type="AlphaFoldDB" id="A0A1I3VMV4"/>
<evidence type="ECO:0000313" key="8">
    <source>
        <dbReference type="EMBL" id="SFJ96502.1"/>
    </source>
</evidence>
<dbReference type="NCBIfam" id="TIGR02937">
    <property type="entry name" value="sigma70-ECF"/>
    <property type="match status" value="1"/>
</dbReference>
<name>A0A1I3VMV4_9BACL</name>
<keyword evidence="9" id="KW-1185">Reference proteome</keyword>
<keyword evidence="4" id="KW-0238">DNA-binding</keyword>
<evidence type="ECO:0000256" key="1">
    <source>
        <dbReference type="ARBA" id="ARBA00010641"/>
    </source>
</evidence>
<keyword evidence="2" id="KW-0805">Transcription regulation</keyword>
<dbReference type="InterPro" id="IPR013249">
    <property type="entry name" value="RNA_pol_sigma70_r4_t2"/>
</dbReference>
<keyword evidence="3" id="KW-0731">Sigma factor</keyword>
<dbReference type="CDD" id="cd06171">
    <property type="entry name" value="Sigma70_r4"/>
    <property type="match status" value="1"/>
</dbReference>
<evidence type="ECO:0000313" key="9">
    <source>
        <dbReference type="Proteomes" id="UP000198915"/>
    </source>
</evidence>
<dbReference type="Gene3D" id="1.10.1740.10">
    <property type="match status" value="1"/>
</dbReference>
<dbReference type="InterPro" id="IPR013325">
    <property type="entry name" value="RNA_pol_sigma_r2"/>
</dbReference>
<evidence type="ECO:0000256" key="5">
    <source>
        <dbReference type="ARBA" id="ARBA00023163"/>
    </source>
</evidence>
<dbReference type="InterPro" id="IPR007627">
    <property type="entry name" value="RNA_pol_sigma70_r2"/>
</dbReference>
<dbReference type="STRING" id="1884381.SAMN05518846_10790"/>
<dbReference type="GO" id="GO:0006352">
    <property type="term" value="P:DNA-templated transcription initiation"/>
    <property type="evidence" value="ECO:0007669"/>
    <property type="project" value="InterPro"/>
</dbReference>
<reference evidence="9" key="1">
    <citation type="submission" date="2016-10" db="EMBL/GenBank/DDBJ databases">
        <authorList>
            <person name="Varghese N."/>
            <person name="Submissions S."/>
        </authorList>
    </citation>
    <scope>NUCLEOTIDE SEQUENCE [LARGE SCALE GENOMIC DNA]</scope>
    <source>
        <strain evidence="9">OK042</strain>
    </source>
</reference>
<evidence type="ECO:0000259" key="6">
    <source>
        <dbReference type="Pfam" id="PF04542"/>
    </source>
</evidence>
<dbReference type="InterPro" id="IPR013324">
    <property type="entry name" value="RNA_pol_sigma_r3/r4-like"/>
</dbReference>
<feature type="domain" description="RNA polymerase sigma-70 region 2" evidence="6">
    <location>
        <begin position="24"/>
        <end position="90"/>
    </location>
</feature>
<dbReference type="InterPro" id="IPR014284">
    <property type="entry name" value="RNA_pol_sigma-70_dom"/>
</dbReference>
<keyword evidence="5" id="KW-0804">Transcription</keyword>
<dbReference type="GO" id="GO:0003677">
    <property type="term" value="F:DNA binding"/>
    <property type="evidence" value="ECO:0007669"/>
    <property type="project" value="UniProtKB-KW"/>
</dbReference>
<dbReference type="SUPFAM" id="SSF88946">
    <property type="entry name" value="Sigma2 domain of RNA polymerase sigma factors"/>
    <property type="match status" value="1"/>
</dbReference>
<dbReference type="SUPFAM" id="SSF88659">
    <property type="entry name" value="Sigma3 and sigma4 domains of RNA polymerase sigma factors"/>
    <property type="match status" value="1"/>
</dbReference>
<dbReference type="InterPro" id="IPR036388">
    <property type="entry name" value="WH-like_DNA-bd_sf"/>
</dbReference>
<protein>
    <submittedName>
        <fullName evidence="8">RNA polymerase sigma factor, sigma-70 family</fullName>
    </submittedName>
</protein>
<evidence type="ECO:0000256" key="4">
    <source>
        <dbReference type="ARBA" id="ARBA00023125"/>
    </source>
</evidence>
<dbReference type="PANTHER" id="PTHR43133">
    <property type="entry name" value="RNA POLYMERASE ECF-TYPE SIGMA FACTO"/>
    <property type="match status" value="1"/>
</dbReference>
<comment type="similarity">
    <text evidence="1">Belongs to the sigma-70 factor family. ECF subfamily.</text>
</comment>
<dbReference type="Pfam" id="PF08281">
    <property type="entry name" value="Sigma70_r4_2"/>
    <property type="match status" value="1"/>
</dbReference>
<evidence type="ECO:0000256" key="2">
    <source>
        <dbReference type="ARBA" id="ARBA00023015"/>
    </source>
</evidence>
<evidence type="ECO:0000259" key="7">
    <source>
        <dbReference type="Pfam" id="PF08281"/>
    </source>
</evidence>
<sequence length="182" mass="21049">MEVQAKLAMNSILVQDDTDSFRDLFTTYYPFVVRQIMRIVKEQQTAEDIAQDVFLSFYHTDRTAIENIPAWLSRASIYAAYNHLRSEKRRQNRHEKEAADKEMVIRSSEDAWLEKEAIEGVREVLAKLDERERTLLVMKYSGFPYVELAKATGTEVGSVGTLLSRAKSKFRKLYDSLRGDEG</sequence>
<evidence type="ECO:0000256" key="3">
    <source>
        <dbReference type="ARBA" id="ARBA00023082"/>
    </source>
</evidence>
<organism evidence="8 9">
    <name type="scientific">Brevibacillus centrosporus</name>
    <dbReference type="NCBI Taxonomy" id="54910"/>
    <lineage>
        <taxon>Bacteria</taxon>
        <taxon>Bacillati</taxon>
        <taxon>Bacillota</taxon>
        <taxon>Bacilli</taxon>
        <taxon>Bacillales</taxon>
        <taxon>Paenibacillaceae</taxon>
        <taxon>Brevibacillus</taxon>
    </lineage>
</organism>
<dbReference type="Gene3D" id="1.10.10.10">
    <property type="entry name" value="Winged helix-like DNA-binding domain superfamily/Winged helix DNA-binding domain"/>
    <property type="match status" value="1"/>
</dbReference>
<feature type="domain" description="RNA polymerase sigma factor 70 region 4 type 2" evidence="7">
    <location>
        <begin position="121"/>
        <end position="169"/>
    </location>
</feature>
<dbReference type="GO" id="GO:0016987">
    <property type="term" value="F:sigma factor activity"/>
    <property type="evidence" value="ECO:0007669"/>
    <property type="project" value="UniProtKB-KW"/>
</dbReference>
<dbReference type="Pfam" id="PF04542">
    <property type="entry name" value="Sigma70_r2"/>
    <property type="match status" value="1"/>
</dbReference>
<accession>A0A1I3VMV4</accession>
<dbReference type="PANTHER" id="PTHR43133:SF8">
    <property type="entry name" value="RNA POLYMERASE SIGMA FACTOR HI_1459-RELATED"/>
    <property type="match status" value="1"/>
</dbReference>
<proteinExistence type="inferred from homology"/>
<dbReference type="Proteomes" id="UP000198915">
    <property type="component" value="Unassembled WGS sequence"/>
</dbReference>
<dbReference type="EMBL" id="FORT01000007">
    <property type="protein sequence ID" value="SFJ96502.1"/>
    <property type="molecule type" value="Genomic_DNA"/>
</dbReference>